<proteinExistence type="predicted"/>
<evidence type="ECO:0000256" key="1">
    <source>
        <dbReference type="SAM" id="Phobius"/>
    </source>
</evidence>
<dbReference type="GO" id="GO:0009307">
    <property type="term" value="P:DNA restriction-modification system"/>
    <property type="evidence" value="ECO:0007669"/>
    <property type="project" value="InterPro"/>
</dbReference>
<evidence type="ECO:0000313" key="4">
    <source>
        <dbReference type="Proteomes" id="UP000000378"/>
    </source>
</evidence>
<keyword evidence="3" id="KW-0255">Endonuclease</keyword>
<dbReference type="Proteomes" id="UP000000378">
    <property type="component" value="Chromosome"/>
</dbReference>
<dbReference type="PANTHER" id="PTHR30015:SF6">
    <property type="entry name" value="SLL1429 PROTEIN"/>
    <property type="match status" value="1"/>
</dbReference>
<sequence length="230" mass="25683">MSSAVAGSFLKGLLMGLKAAWPLWVLIALIVLGKLAWRAYEMQRLARSGLDDIDRMDGKVFEKYLEAVFRKRGYKVLRTRYVGDYGADLVIEKDGLKTVVQAKRHKGKVGVKAVQEVVASKGYYDCDRAMVVTNSIYTDQARELAKANGVELWDRDDLIRELLAADAKHALQAEVQIPAVNTAGQPNHEDKAVCAVCGKAVSEKVKAYCLTHTERFKGQIYCYEHQKTIT</sequence>
<reference evidence="3 4" key="2">
    <citation type="journal article" date="2010" name="Stand. Genomic Sci.">
        <title>Complete genome sequence of Syntrophothermus lipocalidus type strain (TGB-C1).</title>
        <authorList>
            <person name="Djao O.D."/>
            <person name="Zhang X."/>
            <person name="Lucas S."/>
            <person name="Lapidus A."/>
            <person name="Del Rio T.G."/>
            <person name="Nolan M."/>
            <person name="Tice H."/>
            <person name="Cheng J.F."/>
            <person name="Han C."/>
            <person name="Tapia R."/>
            <person name="Goodwin L."/>
            <person name="Pitluck S."/>
            <person name="Liolios K."/>
            <person name="Ivanova N."/>
            <person name="Mavromatis K."/>
            <person name="Mikhailova N."/>
            <person name="Ovchinnikova G."/>
            <person name="Pati A."/>
            <person name="Brambilla E."/>
            <person name="Chen A."/>
            <person name="Palaniappan K."/>
            <person name="Land M."/>
            <person name="Hauser L."/>
            <person name="Chang Y.J."/>
            <person name="Jeffries C.D."/>
            <person name="Rohde M."/>
            <person name="Sikorski J."/>
            <person name="Spring S."/>
            <person name="Goker M."/>
            <person name="Detter J.C."/>
            <person name="Woyke T."/>
            <person name="Bristow J."/>
            <person name="Eisen J.A."/>
            <person name="Markowitz V."/>
            <person name="Hugenholtz P."/>
            <person name="Kyrpides N.C."/>
            <person name="Klenk H.P."/>
        </authorList>
    </citation>
    <scope>NUCLEOTIDE SEQUENCE [LARGE SCALE GENOMIC DNA]</scope>
    <source>
        <strain evidence="4">DSM 12680 / TGB-C1</strain>
    </source>
</reference>
<protein>
    <submittedName>
        <fullName evidence="3">Restriction endonuclease</fullName>
    </submittedName>
</protein>
<dbReference type="Gene3D" id="3.40.1350.10">
    <property type="match status" value="1"/>
</dbReference>
<evidence type="ECO:0000313" key="3">
    <source>
        <dbReference type="EMBL" id="ADI02376.1"/>
    </source>
</evidence>
<feature type="transmembrane region" description="Helical" evidence="1">
    <location>
        <begin position="20"/>
        <end position="37"/>
    </location>
</feature>
<accession>D7CNU1</accession>
<keyword evidence="1" id="KW-0472">Membrane</keyword>
<reference evidence="4" key="1">
    <citation type="journal article" date="2010" name="Stand. Genomic Sci.">
        <title>Complete genome sequence of Syntrophothermus lipocalidus type strain (TGB-C1T).</title>
        <authorList>
            <consortium name="US DOE Joint Genome Institute (JGI-PGF)"/>
            <person name="Djao O."/>
            <person name="Zhang X."/>
            <person name="Lucas S."/>
            <person name="Lapidus A."/>
            <person name="Glavina Del Rio T."/>
            <person name="Nolan M."/>
            <person name="Tice H."/>
            <person name="Cheng J."/>
            <person name="Han C."/>
            <person name="Tapia R."/>
            <person name="Goodwin L."/>
            <person name="Pitluck S."/>
            <person name="Liolios K."/>
            <person name="Ivanova N."/>
            <person name="Mavromatis K."/>
            <person name="Mikhailova N."/>
            <person name="Ovchinnikova G."/>
            <person name="Pati A."/>
            <person name="Brambilla E."/>
            <person name="Chen A."/>
            <person name="Palaniappan K."/>
            <person name="Land M."/>
            <person name="Hauser L."/>
            <person name="Chang Y."/>
            <person name="Jeffries C."/>
            <person name="Rohde M."/>
            <person name="Sikorski J."/>
            <person name="Spring S."/>
            <person name="Goker M."/>
            <person name="Detter J."/>
            <person name="Woyke T."/>
            <person name="Bristow J."/>
            <person name="Eisen J."/>
            <person name="Markowitz V."/>
            <person name="Hugenholtz P."/>
            <person name="Kyrpides N."/>
            <person name="Klenk H."/>
        </authorList>
    </citation>
    <scope>NUCLEOTIDE SEQUENCE [LARGE SCALE GENOMIC DNA]</scope>
    <source>
        <strain evidence="4">DSM 12680 / TGB-C1</strain>
    </source>
</reference>
<dbReference type="InterPro" id="IPR011335">
    <property type="entry name" value="Restrct_endonuc-II-like"/>
</dbReference>
<dbReference type="GO" id="GO:0003677">
    <property type="term" value="F:DNA binding"/>
    <property type="evidence" value="ECO:0007669"/>
    <property type="project" value="InterPro"/>
</dbReference>
<dbReference type="InterPro" id="IPR052906">
    <property type="entry name" value="Type_IV_Methyl-Rstrct_Enzyme"/>
</dbReference>
<dbReference type="GO" id="GO:0015666">
    <property type="term" value="F:restriction endodeoxyribonuclease activity"/>
    <property type="evidence" value="ECO:0007669"/>
    <property type="project" value="TreeGrafter"/>
</dbReference>
<dbReference type="eggNOG" id="COG1787">
    <property type="taxonomic scope" value="Bacteria"/>
</dbReference>
<dbReference type="InterPro" id="IPR007560">
    <property type="entry name" value="Restrct_endonuc_IV_Mrr"/>
</dbReference>
<dbReference type="SUPFAM" id="SSF52980">
    <property type="entry name" value="Restriction endonuclease-like"/>
    <property type="match status" value="1"/>
</dbReference>
<keyword evidence="3" id="KW-0540">Nuclease</keyword>
<keyword evidence="1" id="KW-0812">Transmembrane</keyword>
<dbReference type="PANTHER" id="PTHR30015">
    <property type="entry name" value="MRR RESTRICTION SYSTEM PROTEIN"/>
    <property type="match status" value="1"/>
</dbReference>
<dbReference type="InterPro" id="IPR011856">
    <property type="entry name" value="tRNA_endonuc-like_dom_sf"/>
</dbReference>
<organism evidence="3 4">
    <name type="scientific">Syntrophothermus lipocalidus (strain DSM 12680 / TGB-C1)</name>
    <dbReference type="NCBI Taxonomy" id="643648"/>
    <lineage>
        <taxon>Bacteria</taxon>
        <taxon>Bacillati</taxon>
        <taxon>Bacillota</taxon>
        <taxon>Clostridia</taxon>
        <taxon>Eubacteriales</taxon>
        <taxon>Syntrophomonadaceae</taxon>
        <taxon>Syntrophothermus</taxon>
    </lineage>
</organism>
<dbReference type="AlphaFoldDB" id="D7CNU1"/>
<keyword evidence="1" id="KW-1133">Transmembrane helix</keyword>
<dbReference type="EMBL" id="CP002048">
    <property type="protein sequence ID" value="ADI02376.1"/>
    <property type="molecule type" value="Genomic_DNA"/>
</dbReference>
<dbReference type="Pfam" id="PF04471">
    <property type="entry name" value="Mrr_cat"/>
    <property type="match status" value="1"/>
</dbReference>
<keyword evidence="3" id="KW-0378">Hydrolase</keyword>
<dbReference type="REBASE" id="26464">
    <property type="entry name" value="SliSMrrP"/>
</dbReference>
<gene>
    <name evidence="3" type="ordered locus">Slip_1617</name>
</gene>
<dbReference type="KEGG" id="slp:Slip_1617"/>
<feature type="domain" description="Restriction endonuclease type IV Mrr" evidence="2">
    <location>
        <begin position="53"/>
        <end position="160"/>
    </location>
</feature>
<evidence type="ECO:0000259" key="2">
    <source>
        <dbReference type="Pfam" id="PF04471"/>
    </source>
</evidence>
<dbReference type="HOGENOM" id="CLU_1204300_0_0_9"/>
<name>D7CNU1_SYNLT</name>
<keyword evidence="4" id="KW-1185">Reference proteome</keyword>